<dbReference type="OrthoDB" id="9782387at2"/>
<dbReference type="AlphaFoldDB" id="A0A511M4B2"/>
<dbReference type="InterPro" id="IPR013785">
    <property type="entry name" value="Aldolase_TIM"/>
</dbReference>
<dbReference type="InterPro" id="IPR058240">
    <property type="entry name" value="rSAM_sf"/>
</dbReference>
<feature type="compositionally biased region" description="Low complexity" evidence="5">
    <location>
        <begin position="192"/>
        <end position="203"/>
    </location>
</feature>
<evidence type="ECO:0000256" key="4">
    <source>
        <dbReference type="ARBA" id="ARBA00023014"/>
    </source>
</evidence>
<dbReference type="Gene3D" id="3.20.20.70">
    <property type="entry name" value="Aldolase class I"/>
    <property type="match status" value="1"/>
</dbReference>
<dbReference type="GO" id="GO:0003824">
    <property type="term" value="F:catalytic activity"/>
    <property type="evidence" value="ECO:0007669"/>
    <property type="project" value="InterPro"/>
</dbReference>
<evidence type="ECO:0000256" key="2">
    <source>
        <dbReference type="ARBA" id="ARBA00022723"/>
    </source>
</evidence>
<evidence type="ECO:0000313" key="6">
    <source>
        <dbReference type="EMBL" id="GEM35483.1"/>
    </source>
</evidence>
<dbReference type="GO" id="GO:0051536">
    <property type="term" value="F:iron-sulfur cluster binding"/>
    <property type="evidence" value="ECO:0007669"/>
    <property type="project" value="UniProtKB-KW"/>
</dbReference>
<evidence type="ECO:0000256" key="5">
    <source>
        <dbReference type="SAM" id="MobiDB-lite"/>
    </source>
</evidence>
<dbReference type="EMBL" id="BJXA01000001">
    <property type="protein sequence ID" value="GEM35483.1"/>
    <property type="molecule type" value="Genomic_DNA"/>
</dbReference>
<keyword evidence="3" id="KW-0408">Iron</keyword>
<keyword evidence="2" id="KW-0479">Metal-binding</keyword>
<keyword evidence="7" id="KW-1185">Reference proteome</keyword>
<dbReference type="InterPro" id="IPR007197">
    <property type="entry name" value="rSAM"/>
</dbReference>
<proteinExistence type="predicted"/>
<dbReference type="SFLD" id="SFLDS00029">
    <property type="entry name" value="Radical_SAM"/>
    <property type="match status" value="1"/>
</dbReference>
<accession>A0A511M4B2</accession>
<organism evidence="6 7">
    <name type="scientific">Nocardia ninae NBRC 108245</name>
    <dbReference type="NCBI Taxonomy" id="1210091"/>
    <lineage>
        <taxon>Bacteria</taxon>
        <taxon>Bacillati</taxon>
        <taxon>Actinomycetota</taxon>
        <taxon>Actinomycetes</taxon>
        <taxon>Mycobacteriales</taxon>
        <taxon>Nocardiaceae</taxon>
        <taxon>Nocardia</taxon>
    </lineage>
</organism>
<comment type="caution">
    <text evidence="6">The sequence shown here is derived from an EMBL/GenBank/DDBJ whole genome shotgun (WGS) entry which is preliminary data.</text>
</comment>
<evidence type="ECO:0000313" key="7">
    <source>
        <dbReference type="Proteomes" id="UP000321424"/>
    </source>
</evidence>
<reference evidence="6 7" key="1">
    <citation type="submission" date="2019-07" db="EMBL/GenBank/DDBJ databases">
        <title>Whole genome shotgun sequence of Nocardia ninae NBRC 108245.</title>
        <authorList>
            <person name="Hosoyama A."/>
            <person name="Uohara A."/>
            <person name="Ohji S."/>
            <person name="Ichikawa N."/>
        </authorList>
    </citation>
    <scope>NUCLEOTIDE SEQUENCE [LARGE SCALE GENOMIC DNA]</scope>
    <source>
        <strain evidence="6 7">NBRC 108245</strain>
    </source>
</reference>
<evidence type="ECO:0008006" key="8">
    <source>
        <dbReference type="Google" id="ProtNLM"/>
    </source>
</evidence>
<sequence>MHSSRHPDSAAMLVSRLRFPVVDIGYGVRAEVWLPGCRIFCRDCLAGHTWVFDESTRCGVEAVLDWLRELPADRIDGVTICGGEPTDRPVALCALIDGINTWRAGLTRPVDLLLYSGRSTAVLDERLPWLSASVDALVAERFEGRDAGSSGPASRRVVVGSALGMTRYAAAPFAADVTSCDSCGRPTPSADTTGRTVGTGRSR</sequence>
<protein>
    <recommendedName>
        <fullName evidence="8">Radical SAM core domain-containing protein</fullName>
    </recommendedName>
</protein>
<dbReference type="SUPFAM" id="SSF102114">
    <property type="entry name" value="Radical SAM enzymes"/>
    <property type="match status" value="1"/>
</dbReference>
<gene>
    <name evidence="6" type="ORF">NN4_00020</name>
</gene>
<keyword evidence="1" id="KW-0949">S-adenosyl-L-methionine</keyword>
<dbReference type="Proteomes" id="UP000321424">
    <property type="component" value="Unassembled WGS sequence"/>
</dbReference>
<dbReference type="Pfam" id="PF13353">
    <property type="entry name" value="Fer4_12"/>
    <property type="match status" value="1"/>
</dbReference>
<keyword evidence="4" id="KW-0411">Iron-sulfur</keyword>
<feature type="region of interest" description="Disordered" evidence="5">
    <location>
        <begin position="182"/>
        <end position="203"/>
    </location>
</feature>
<name>A0A511M4B2_9NOCA</name>
<evidence type="ECO:0000256" key="1">
    <source>
        <dbReference type="ARBA" id="ARBA00022691"/>
    </source>
</evidence>
<dbReference type="GO" id="GO:0046872">
    <property type="term" value="F:metal ion binding"/>
    <property type="evidence" value="ECO:0007669"/>
    <property type="project" value="UniProtKB-KW"/>
</dbReference>
<evidence type="ECO:0000256" key="3">
    <source>
        <dbReference type="ARBA" id="ARBA00023004"/>
    </source>
</evidence>